<evidence type="ECO:0000256" key="1">
    <source>
        <dbReference type="SAM" id="Phobius"/>
    </source>
</evidence>
<dbReference type="EMBL" id="JAYKXN010000006">
    <property type="protein sequence ID" value="KAK7280175.1"/>
    <property type="molecule type" value="Genomic_DNA"/>
</dbReference>
<sequence length="224" mass="24555">MNNRSLPLPCLLRSLHLPLNSSAQRMVPPKFSLLFWILLSSLVILLINYPVKCDDDEEDNLFLGINKYRASLNLKALSRNKNADCLAEKIADQFKKQPCTNSTGANTVPGTEPQFSNYPDLLTKCHLAISNTRDGSVMPACVPKLVPNLVLANFTKSLYSDNLNDTTYTGIGIGSEDNWIVVVLTTNTPAGNFAPYTSNGANLISRSGLIFCSVLFLVGNIFLL</sequence>
<name>A0AAN9FPN6_CLITE</name>
<keyword evidence="1" id="KW-0812">Transmembrane</keyword>
<protein>
    <recommendedName>
        <fullName evidence="2">Uncharacterized GPI-anchored protein At5g19230-like domain-containing protein</fullName>
    </recommendedName>
</protein>
<keyword evidence="1" id="KW-1133">Transmembrane helix</keyword>
<dbReference type="Proteomes" id="UP001359559">
    <property type="component" value="Unassembled WGS sequence"/>
</dbReference>
<organism evidence="3 4">
    <name type="scientific">Clitoria ternatea</name>
    <name type="common">Butterfly pea</name>
    <dbReference type="NCBI Taxonomy" id="43366"/>
    <lineage>
        <taxon>Eukaryota</taxon>
        <taxon>Viridiplantae</taxon>
        <taxon>Streptophyta</taxon>
        <taxon>Embryophyta</taxon>
        <taxon>Tracheophyta</taxon>
        <taxon>Spermatophyta</taxon>
        <taxon>Magnoliopsida</taxon>
        <taxon>eudicotyledons</taxon>
        <taxon>Gunneridae</taxon>
        <taxon>Pentapetalae</taxon>
        <taxon>rosids</taxon>
        <taxon>fabids</taxon>
        <taxon>Fabales</taxon>
        <taxon>Fabaceae</taxon>
        <taxon>Papilionoideae</taxon>
        <taxon>50 kb inversion clade</taxon>
        <taxon>NPAAA clade</taxon>
        <taxon>indigoferoid/millettioid clade</taxon>
        <taxon>Phaseoleae</taxon>
        <taxon>Clitoria</taxon>
    </lineage>
</organism>
<dbReference type="PANTHER" id="PTHR33976:SF8">
    <property type="entry name" value="OS07G0645000 PROTEIN"/>
    <property type="match status" value="1"/>
</dbReference>
<proteinExistence type="predicted"/>
<dbReference type="InterPro" id="IPR045285">
    <property type="entry name" value="At5g19230-like"/>
</dbReference>
<keyword evidence="1" id="KW-0472">Membrane</keyword>
<evidence type="ECO:0000259" key="2">
    <source>
        <dbReference type="Pfam" id="PF25884"/>
    </source>
</evidence>
<feature type="transmembrane region" description="Helical" evidence="1">
    <location>
        <begin position="203"/>
        <end position="223"/>
    </location>
</feature>
<reference evidence="3 4" key="1">
    <citation type="submission" date="2024-01" db="EMBL/GenBank/DDBJ databases">
        <title>The genomes of 5 underutilized Papilionoideae crops provide insights into root nodulation and disease resistance.</title>
        <authorList>
            <person name="Yuan L."/>
        </authorList>
    </citation>
    <scope>NUCLEOTIDE SEQUENCE [LARGE SCALE GENOMIC DNA]</scope>
    <source>
        <strain evidence="3">LY-2023</strain>
        <tissue evidence="3">Leaf</tissue>
    </source>
</reference>
<dbReference type="PANTHER" id="PTHR33976">
    <property type="entry name" value="OS07G0645000 PROTEIN"/>
    <property type="match status" value="1"/>
</dbReference>
<feature type="domain" description="Uncharacterized GPI-anchored protein At5g19230-like" evidence="2">
    <location>
        <begin position="58"/>
        <end position="184"/>
    </location>
</feature>
<evidence type="ECO:0000313" key="3">
    <source>
        <dbReference type="EMBL" id="KAK7280175.1"/>
    </source>
</evidence>
<evidence type="ECO:0000313" key="4">
    <source>
        <dbReference type="Proteomes" id="UP001359559"/>
    </source>
</evidence>
<accession>A0AAN9FPN6</accession>
<feature type="transmembrane region" description="Helical" evidence="1">
    <location>
        <begin position="33"/>
        <end position="51"/>
    </location>
</feature>
<gene>
    <name evidence="3" type="ORF">RJT34_25237</name>
</gene>
<dbReference type="AlphaFoldDB" id="A0AAN9FPN6"/>
<comment type="caution">
    <text evidence="3">The sequence shown here is derived from an EMBL/GenBank/DDBJ whole genome shotgun (WGS) entry which is preliminary data.</text>
</comment>
<keyword evidence="4" id="KW-1185">Reference proteome</keyword>
<dbReference type="Pfam" id="PF25884">
    <property type="entry name" value="At5g19230"/>
    <property type="match status" value="1"/>
</dbReference>
<dbReference type="InterPro" id="IPR059083">
    <property type="entry name" value="At5g19230_dom"/>
</dbReference>